<keyword evidence="4 7" id="KW-0539">Nucleus</keyword>
<evidence type="ECO:0000256" key="3">
    <source>
        <dbReference type="ARBA" id="ARBA00022942"/>
    </source>
</evidence>
<keyword evidence="3 6" id="KW-0647">Proteasome</keyword>
<dbReference type="InterPro" id="IPR034642">
    <property type="entry name" value="Proteasome_subunit_alpha6"/>
</dbReference>
<name>A0A061JDM1_TRYRA</name>
<dbReference type="Pfam" id="PF10584">
    <property type="entry name" value="Proteasome_A_N"/>
    <property type="match status" value="1"/>
</dbReference>
<dbReference type="PROSITE" id="PS00388">
    <property type="entry name" value="PROTEASOME_ALPHA_1"/>
    <property type="match status" value="1"/>
</dbReference>
<sequence length="250" mass="27372">MSRAGFDKYITVFSPEGSLYQVEYAFKAVTYAGLLTVAIRCKDAVLVFTQHNVPDRLMRSETIASLHNINKDIGVCITGRASDGKALVQKARQEASDYKYRFGSPIPVSVLAKRVADMAQVRTQQAGLRLMGVIMTFIGMEQNDADGSWVPQIYCVDPAGWCGSYHACAIGKKQIEANAFLEKKQKNAPFHTLSQRDAAMVALAALQSALGASLKAMDVEVGRCSVENHSFCRVPDQDVEEWLTALAEAD</sequence>
<dbReference type="GO" id="GO:0006511">
    <property type="term" value="P:ubiquitin-dependent protein catabolic process"/>
    <property type="evidence" value="ECO:0007669"/>
    <property type="project" value="InterPro"/>
</dbReference>
<comment type="subunit">
    <text evidence="5">The 26S proteasome consists of a 20S proteasome core and two 19S regulatory subunits. The 20S proteasome core is composed of 28 subunits that are arranged in four stacked rings, resulting in a barrel-shaped structure. The two end rings are each formed by seven alpha subunits, and the two central rings are each formed by seven beta subunits. The catalytic chamber with the active sites is on the inside of the barrel.</text>
</comment>
<dbReference type="OrthoDB" id="5835702at2759"/>
<dbReference type="SUPFAM" id="SSF56235">
    <property type="entry name" value="N-terminal nucleophile aminohydrolases (Ntn hydrolases)"/>
    <property type="match status" value="1"/>
</dbReference>
<evidence type="ECO:0000313" key="9">
    <source>
        <dbReference type="EMBL" id="ESL11472.1"/>
    </source>
</evidence>
<accession>A0A061JDM1</accession>
<dbReference type="AlphaFoldDB" id="A0A061JDM1"/>
<keyword evidence="2 7" id="KW-0963">Cytoplasm</keyword>
<dbReference type="PANTHER" id="PTHR11599">
    <property type="entry name" value="PROTEASOME SUBUNIT ALPHA/BETA"/>
    <property type="match status" value="1"/>
</dbReference>
<dbReference type="VEuPathDB" id="TriTrypDB:TRSC58_00776"/>
<comment type="function">
    <text evidence="1">The proteasome is a multicatalytic proteinase complex which is characterized by its ability to cleave peptides with Arg, Phe, Tyr, Leu, and Glu adjacent to the leaving group at neutral or slightly basic pH. The proteasome has an ATP-dependent proteolytic activity.</text>
</comment>
<gene>
    <name evidence="9" type="ORF">TRSC58_00776</name>
</gene>
<comment type="similarity">
    <text evidence="6 7">Belongs to the peptidase T1A family.</text>
</comment>
<feature type="domain" description="Proteasome alpha-type subunits" evidence="8">
    <location>
        <begin position="6"/>
        <end position="28"/>
    </location>
</feature>
<evidence type="ECO:0000256" key="6">
    <source>
        <dbReference type="PROSITE-ProRule" id="PRU00808"/>
    </source>
</evidence>
<comment type="subcellular location">
    <subcellularLocation>
        <location evidence="7">Cytoplasm</location>
    </subcellularLocation>
    <subcellularLocation>
        <location evidence="7">Nucleus</location>
    </subcellularLocation>
</comment>
<dbReference type="CDD" id="cd03754">
    <property type="entry name" value="proteasome_alpha_type_6"/>
    <property type="match status" value="1"/>
</dbReference>
<evidence type="ECO:0000256" key="7">
    <source>
        <dbReference type="RuleBase" id="RU000551"/>
    </source>
</evidence>
<evidence type="ECO:0000256" key="5">
    <source>
        <dbReference type="ARBA" id="ARBA00026071"/>
    </source>
</evidence>
<evidence type="ECO:0000313" key="10">
    <source>
        <dbReference type="Proteomes" id="UP000031737"/>
    </source>
</evidence>
<evidence type="ECO:0000256" key="2">
    <source>
        <dbReference type="ARBA" id="ARBA00022490"/>
    </source>
</evidence>
<dbReference type="InterPro" id="IPR001353">
    <property type="entry name" value="Proteasome_sua/b"/>
</dbReference>
<proteinExistence type="inferred from homology"/>
<keyword evidence="10" id="KW-1185">Reference proteome</keyword>
<dbReference type="GO" id="GO:0005737">
    <property type="term" value="C:cytoplasm"/>
    <property type="evidence" value="ECO:0007669"/>
    <property type="project" value="UniProtKB-SubCell"/>
</dbReference>
<reference evidence="9 10" key="1">
    <citation type="submission" date="2013-07" db="EMBL/GenBank/DDBJ databases">
        <authorList>
            <person name="Stoco P.H."/>
            <person name="Wagner G."/>
            <person name="Gerber A."/>
            <person name="Zaha A."/>
            <person name="Thompson C."/>
            <person name="Bartholomeu D.C."/>
            <person name="Luckemeyer D.D."/>
            <person name="Bahia D."/>
            <person name="Loreto E."/>
            <person name="Prestes E.B."/>
            <person name="Lima F.M."/>
            <person name="Rodrigues-Luiz G."/>
            <person name="Vallejo G.A."/>
            <person name="Filho J.F."/>
            <person name="Monteiro K.M."/>
            <person name="Tyler K.M."/>
            <person name="de Almeida L.G."/>
            <person name="Ortiz M.F."/>
            <person name="Siervo M.A."/>
            <person name="de Moraes M.H."/>
            <person name="Cunha O.L."/>
            <person name="Mendonca-Neto R."/>
            <person name="Silva R."/>
            <person name="Teixeira S.M."/>
            <person name="Murta S.M."/>
            <person name="Sincero T.C."/>
            <person name="Mendes T.A."/>
            <person name="Urmenyi T.P."/>
            <person name="Silva V.G."/>
            <person name="da Rocha W.D."/>
            <person name="Andersson B."/>
            <person name="Romanha A.J."/>
            <person name="Steindel M."/>
            <person name="de Vasconcelos A.T."/>
            <person name="Grisard E.C."/>
        </authorList>
    </citation>
    <scope>NUCLEOTIDE SEQUENCE [LARGE SCALE GENOMIC DNA]</scope>
    <source>
        <strain evidence="9 10">SC58</strain>
    </source>
</reference>
<dbReference type="EMBL" id="AUPL01000776">
    <property type="protein sequence ID" value="ESL11472.1"/>
    <property type="molecule type" value="Genomic_DNA"/>
</dbReference>
<dbReference type="InterPro" id="IPR000426">
    <property type="entry name" value="Proteasome_asu_N"/>
</dbReference>
<dbReference type="SMART" id="SM00948">
    <property type="entry name" value="Proteasome_A_N"/>
    <property type="match status" value="1"/>
</dbReference>
<evidence type="ECO:0000259" key="8">
    <source>
        <dbReference type="PROSITE" id="PS00388"/>
    </source>
</evidence>
<dbReference type="GO" id="GO:0005634">
    <property type="term" value="C:nucleus"/>
    <property type="evidence" value="ECO:0007669"/>
    <property type="project" value="UniProtKB-SubCell"/>
</dbReference>
<dbReference type="InterPro" id="IPR050115">
    <property type="entry name" value="Proteasome_alpha"/>
</dbReference>
<dbReference type="Pfam" id="PF00227">
    <property type="entry name" value="Proteasome"/>
    <property type="match status" value="1"/>
</dbReference>
<dbReference type="Proteomes" id="UP000031737">
    <property type="component" value="Unassembled WGS sequence"/>
</dbReference>
<protein>
    <recommendedName>
        <fullName evidence="7">Proteasome subunit alpha type</fullName>
    </recommendedName>
</protein>
<comment type="subunit">
    <text evidence="7">The 20S proteasome core is composed of 28 subunits that are arranged in four stacked rings, resulting in a barrel-shaped structure. The two end rings are each formed by seven alpha subunits, and the two central rings are each formed by seven beta subunits.</text>
</comment>
<comment type="caution">
    <text evidence="9">The sequence shown here is derived from an EMBL/GenBank/DDBJ whole genome shotgun (WGS) entry which is preliminary data.</text>
</comment>
<evidence type="ECO:0000256" key="1">
    <source>
        <dbReference type="ARBA" id="ARBA00002000"/>
    </source>
</evidence>
<dbReference type="InterPro" id="IPR023332">
    <property type="entry name" value="Proteasome_alpha-type"/>
</dbReference>
<dbReference type="GO" id="GO:0019773">
    <property type="term" value="C:proteasome core complex, alpha-subunit complex"/>
    <property type="evidence" value="ECO:0007669"/>
    <property type="project" value="UniProtKB-UniRule"/>
</dbReference>
<dbReference type="PROSITE" id="PS51475">
    <property type="entry name" value="PROTEASOME_ALPHA_2"/>
    <property type="match status" value="1"/>
</dbReference>
<dbReference type="Gene3D" id="3.60.20.10">
    <property type="entry name" value="Glutamine Phosphoribosylpyrophosphate, subunit 1, domain 1"/>
    <property type="match status" value="1"/>
</dbReference>
<organism evidence="9 10">
    <name type="scientific">Trypanosoma rangeli SC58</name>
    <dbReference type="NCBI Taxonomy" id="429131"/>
    <lineage>
        <taxon>Eukaryota</taxon>
        <taxon>Discoba</taxon>
        <taxon>Euglenozoa</taxon>
        <taxon>Kinetoplastea</taxon>
        <taxon>Metakinetoplastina</taxon>
        <taxon>Trypanosomatida</taxon>
        <taxon>Trypanosomatidae</taxon>
        <taxon>Trypanosoma</taxon>
        <taxon>Herpetosoma</taxon>
    </lineage>
</organism>
<evidence type="ECO:0000256" key="4">
    <source>
        <dbReference type="ARBA" id="ARBA00023242"/>
    </source>
</evidence>
<dbReference type="InterPro" id="IPR029055">
    <property type="entry name" value="Ntn_hydrolases_N"/>
</dbReference>
<dbReference type="FunFam" id="3.60.20.10:FF:000055">
    <property type="entry name" value="Proteasome subunit alpha type"/>
    <property type="match status" value="1"/>
</dbReference>